<evidence type="ECO:0000256" key="10">
    <source>
        <dbReference type="ARBA" id="ARBA00029774"/>
    </source>
</evidence>
<dbReference type="InterPro" id="IPR050156">
    <property type="entry name" value="TC-AMP_synthase_SUA5"/>
</dbReference>
<accession>A0A6P1XZ43</accession>
<keyword evidence="4" id="KW-0963">Cytoplasm</keyword>
<dbReference type="GO" id="GO:0061710">
    <property type="term" value="F:L-threonylcarbamoyladenylate synthase"/>
    <property type="evidence" value="ECO:0007669"/>
    <property type="project" value="UniProtKB-EC"/>
</dbReference>
<dbReference type="Proteomes" id="UP000464374">
    <property type="component" value="Chromosome"/>
</dbReference>
<proteinExistence type="inferred from homology"/>
<comment type="similarity">
    <text evidence="2">Belongs to the SUA5 family.</text>
</comment>
<evidence type="ECO:0000259" key="12">
    <source>
        <dbReference type="PROSITE" id="PS51163"/>
    </source>
</evidence>
<keyword evidence="8" id="KW-0547">Nucleotide-binding</keyword>
<dbReference type="InterPro" id="IPR006070">
    <property type="entry name" value="Sua5-like_dom"/>
</dbReference>
<dbReference type="GO" id="GO:0006450">
    <property type="term" value="P:regulation of translational fidelity"/>
    <property type="evidence" value="ECO:0007669"/>
    <property type="project" value="TreeGrafter"/>
</dbReference>
<evidence type="ECO:0000256" key="7">
    <source>
        <dbReference type="ARBA" id="ARBA00022695"/>
    </source>
</evidence>
<protein>
    <recommendedName>
        <fullName evidence="10">L-threonylcarbamoyladenylate synthase</fullName>
        <ecNumber evidence="3">2.7.7.87</ecNumber>
    </recommendedName>
    <alternativeName>
        <fullName evidence="10">L-threonylcarbamoyladenylate synthase</fullName>
    </alternativeName>
</protein>
<dbReference type="GO" id="GO:0005524">
    <property type="term" value="F:ATP binding"/>
    <property type="evidence" value="ECO:0007669"/>
    <property type="project" value="UniProtKB-KW"/>
</dbReference>
<keyword evidence="5" id="KW-0808">Transferase</keyword>
<dbReference type="Gene3D" id="3.90.870.10">
    <property type="entry name" value="DHBP synthase"/>
    <property type="match status" value="1"/>
</dbReference>
<dbReference type="PROSITE" id="PS51163">
    <property type="entry name" value="YRDC"/>
    <property type="match status" value="1"/>
</dbReference>
<dbReference type="InterPro" id="IPR017945">
    <property type="entry name" value="DHBP_synth_RibB-like_a/b_dom"/>
</dbReference>
<feature type="domain" description="YrdC-like" evidence="12">
    <location>
        <begin position="8"/>
        <end position="181"/>
    </location>
</feature>
<evidence type="ECO:0000313" key="13">
    <source>
        <dbReference type="EMBL" id="QHX42747.1"/>
    </source>
</evidence>
<keyword evidence="9" id="KW-0067">ATP-binding</keyword>
<evidence type="ECO:0000256" key="9">
    <source>
        <dbReference type="ARBA" id="ARBA00022840"/>
    </source>
</evidence>
<evidence type="ECO:0000256" key="3">
    <source>
        <dbReference type="ARBA" id="ARBA00012584"/>
    </source>
</evidence>
<evidence type="ECO:0000256" key="11">
    <source>
        <dbReference type="ARBA" id="ARBA00048366"/>
    </source>
</evidence>
<dbReference type="RefSeq" id="WP_162662879.1">
    <property type="nucleotide sequence ID" value="NZ_CP048020.1"/>
</dbReference>
<dbReference type="AlphaFoldDB" id="A0A6P1XZ43"/>
<sequence>MRIQKKAPDSMDVVAAELRRGNIAVIPTDTIYGFSGLIGKTAEAIARIKGRSEDKPFIALIAEPADIYRYTEIKIPEHILSLWPAPLTLIVPLKGKGQGTQAFRCPADDWLRSVVAAAGDAVYSTSVNRSGMPPLTDIDAICCEFEDSVSLIVDAGNLEGLPSTLVDLSSGTPRVLRQGSVVID</sequence>
<keyword evidence="6" id="KW-0819">tRNA processing</keyword>
<dbReference type="Pfam" id="PF01300">
    <property type="entry name" value="Sua5_yciO_yrdC"/>
    <property type="match status" value="1"/>
</dbReference>
<keyword evidence="7" id="KW-0548">Nucleotidyltransferase</keyword>
<dbReference type="GO" id="GO:0003725">
    <property type="term" value="F:double-stranded RNA binding"/>
    <property type="evidence" value="ECO:0007669"/>
    <property type="project" value="InterPro"/>
</dbReference>
<comment type="subcellular location">
    <subcellularLocation>
        <location evidence="1">Cytoplasm</location>
    </subcellularLocation>
</comment>
<dbReference type="PANTHER" id="PTHR17490">
    <property type="entry name" value="SUA5"/>
    <property type="match status" value="1"/>
</dbReference>
<name>A0A6P1XZ43_9SPIR</name>
<reference evidence="13 14" key="1">
    <citation type="submission" date="2020-01" db="EMBL/GenBank/DDBJ databases">
        <title>Complete genome sequence of a human oral phylogroup 1 Treponema sp. strain ATCC 700766, originally isolated from periodontitis dental plaque.</title>
        <authorList>
            <person name="Chan Y."/>
            <person name="Huo Y.-B."/>
            <person name="Yu X.-L."/>
            <person name="Zeng H."/>
            <person name="Leung W.-K."/>
            <person name="Watt R.M."/>
        </authorList>
    </citation>
    <scope>NUCLEOTIDE SEQUENCE [LARGE SCALE GENOMIC DNA]</scope>
    <source>
        <strain evidence="13 14">OMZ 804</strain>
    </source>
</reference>
<dbReference type="GO" id="GO:0005737">
    <property type="term" value="C:cytoplasm"/>
    <property type="evidence" value="ECO:0007669"/>
    <property type="project" value="UniProtKB-SubCell"/>
</dbReference>
<evidence type="ECO:0000256" key="6">
    <source>
        <dbReference type="ARBA" id="ARBA00022694"/>
    </source>
</evidence>
<dbReference type="SUPFAM" id="SSF55821">
    <property type="entry name" value="YrdC/RibB"/>
    <property type="match status" value="1"/>
</dbReference>
<evidence type="ECO:0000256" key="4">
    <source>
        <dbReference type="ARBA" id="ARBA00022490"/>
    </source>
</evidence>
<dbReference type="GO" id="GO:0000049">
    <property type="term" value="F:tRNA binding"/>
    <property type="evidence" value="ECO:0007669"/>
    <property type="project" value="TreeGrafter"/>
</dbReference>
<comment type="catalytic activity">
    <reaction evidence="11">
        <text>L-threonine + hydrogencarbonate + ATP = L-threonylcarbamoyladenylate + diphosphate + H2O</text>
        <dbReference type="Rhea" id="RHEA:36407"/>
        <dbReference type="ChEBI" id="CHEBI:15377"/>
        <dbReference type="ChEBI" id="CHEBI:17544"/>
        <dbReference type="ChEBI" id="CHEBI:30616"/>
        <dbReference type="ChEBI" id="CHEBI:33019"/>
        <dbReference type="ChEBI" id="CHEBI:57926"/>
        <dbReference type="ChEBI" id="CHEBI:73682"/>
        <dbReference type="EC" id="2.7.7.87"/>
    </reaction>
</comment>
<dbReference type="EC" id="2.7.7.87" evidence="3"/>
<gene>
    <name evidence="13" type="ORF">GWP43_03990</name>
</gene>
<dbReference type="GO" id="GO:0008033">
    <property type="term" value="P:tRNA processing"/>
    <property type="evidence" value="ECO:0007669"/>
    <property type="project" value="UniProtKB-KW"/>
</dbReference>
<dbReference type="PANTHER" id="PTHR17490:SF16">
    <property type="entry name" value="THREONYLCARBAMOYL-AMP SYNTHASE"/>
    <property type="match status" value="1"/>
</dbReference>
<evidence type="ECO:0000256" key="8">
    <source>
        <dbReference type="ARBA" id="ARBA00022741"/>
    </source>
</evidence>
<dbReference type="KEGG" id="trz:GWP43_03990"/>
<evidence type="ECO:0000256" key="2">
    <source>
        <dbReference type="ARBA" id="ARBA00007663"/>
    </source>
</evidence>
<evidence type="ECO:0000313" key="14">
    <source>
        <dbReference type="Proteomes" id="UP000464374"/>
    </source>
</evidence>
<dbReference type="EMBL" id="CP048020">
    <property type="protein sequence ID" value="QHX42747.1"/>
    <property type="molecule type" value="Genomic_DNA"/>
</dbReference>
<evidence type="ECO:0000256" key="5">
    <source>
        <dbReference type="ARBA" id="ARBA00022679"/>
    </source>
</evidence>
<evidence type="ECO:0000256" key="1">
    <source>
        <dbReference type="ARBA" id="ARBA00004496"/>
    </source>
</evidence>
<organism evidence="13 14">
    <name type="scientific">Treponema vincentii</name>
    <dbReference type="NCBI Taxonomy" id="69710"/>
    <lineage>
        <taxon>Bacteria</taxon>
        <taxon>Pseudomonadati</taxon>
        <taxon>Spirochaetota</taxon>
        <taxon>Spirochaetia</taxon>
        <taxon>Spirochaetales</taxon>
        <taxon>Treponemataceae</taxon>
        <taxon>Treponema</taxon>
    </lineage>
</organism>